<reference evidence="1" key="1">
    <citation type="submission" date="2020-08" db="EMBL/GenBank/DDBJ databases">
        <title>Multicomponent nature underlies the extraordinary mechanical properties of spider dragline silk.</title>
        <authorList>
            <person name="Kono N."/>
            <person name="Nakamura H."/>
            <person name="Mori M."/>
            <person name="Yoshida Y."/>
            <person name="Ohtoshi R."/>
            <person name="Malay A.D."/>
            <person name="Moran D.A.P."/>
            <person name="Tomita M."/>
            <person name="Numata K."/>
            <person name="Arakawa K."/>
        </authorList>
    </citation>
    <scope>NUCLEOTIDE SEQUENCE</scope>
</reference>
<dbReference type="Proteomes" id="UP000886998">
    <property type="component" value="Unassembled WGS sequence"/>
</dbReference>
<dbReference type="EMBL" id="BMAV01024399">
    <property type="protein sequence ID" value="GFS32900.1"/>
    <property type="molecule type" value="Genomic_DNA"/>
</dbReference>
<sequence>MIREETLLRARRYSRTIDSSDFFVFSSPIKFQAEFIRSFSQNDETSFCQERN</sequence>
<gene>
    <name evidence="1" type="ORF">TNIN_313411</name>
</gene>
<protein>
    <submittedName>
        <fullName evidence="1">Uncharacterized protein</fullName>
    </submittedName>
</protein>
<organism evidence="1 2">
    <name type="scientific">Trichonephila inaurata madagascariensis</name>
    <dbReference type="NCBI Taxonomy" id="2747483"/>
    <lineage>
        <taxon>Eukaryota</taxon>
        <taxon>Metazoa</taxon>
        <taxon>Ecdysozoa</taxon>
        <taxon>Arthropoda</taxon>
        <taxon>Chelicerata</taxon>
        <taxon>Arachnida</taxon>
        <taxon>Araneae</taxon>
        <taxon>Araneomorphae</taxon>
        <taxon>Entelegynae</taxon>
        <taxon>Araneoidea</taxon>
        <taxon>Nephilidae</taxon>
        <taxon>Trichonephila</taxon>
        <taxon>Trichonephila inaurata</taxon>
    </lineage>
</organism>
<feature type="non-terminal residue" evidence="1">
    <location>
        <position position="52"/>
    </location>
</feature>
<keyword evidence="2" id="KW-1185">Reference proteome</keyword>
<comment type="caution">
    <text evidence="1">The sequence shown here is derived from an EMBL/GenBank/DDBJ whole genome shotgun (WGS) entry which is preliminary data.</text>
</comment>
<evidence type="ECO:0000313" key="2">
    <source>
        <dbReference type="Proteomes" id="UP000886998"/>
    </source>
</evidence>
<accession>A0A8X6M983</accession>
<dbReference type="AlphaFoldDB" id="A0A8X6M983"/>
<name>A0A8X6M983_9ARAC</name>
<evidence type="ECO:0000313" key="1">
    <source>
        <dbReference type="EMBL" id="GFS32900.1"/>
    </source>
</evidence>
<proteinExistence type="predicted"/>